<dbReference type="RefSeq" id="WP_379086396.1">
    <property type="nucleotide sequence ID" value="NZ_JBHTJO010000001.1"/>
</dbReference>
<evidence type="ECO:0000256" key="1">
    <source>
        <dbReference type="PROSITE-ProRule" id="PRU00169"/>
    </source>
</evidence>
<dbReference type="SMART" id="SM00448">
    <property type="entry name" value="REC"/>
    <property type="match status" value="1"/>
</dbReference>
<dbReference type="Pfam" id="PF00072">
    <property type="entry name" value="Response_reg"/>
    <property type="match status" value="1"/>
</dbReference>
<feature type="modified residue" description="4-aspartylphosphate" evidence="1">
    <location>
        <position position="69"/>
    </location>
</feature>
<dbReference type="Gene3D" id="3.40.50.2300">
    <property type="match status" value="1"/>
</dbReference>
<reference evidence="4" key="1">
    <citation type="journal article" date="2019" name="Int. J. Syst. Evol. Microbiol.">
        <title>The Global Catalogue of Microorganisms (GCM) 10K type strain sequencing project: providing services to taxonomists for standard genome sequencing and annotation.</title>
        <authorList>
            <consortium name="The Broad Institute Genomics Platform"/>
            <consortium name="The Broad Institute Genome Sequencing Center for Infectious Disease"/>
            <person name="Wu L."/>
            <person name="Ma J."/>
        </authorList>
    </citation>
    <scope>NUCLEOTIDE SEQUENCE [LARGE SCALE GENOMIC DNA]</scope>
    <source>
        <strain evidence="4">CCUG 61697</strain>
    </source>
</reference>
<dbReference type="SUPFAM" id="SSF52172">
    <property type="entry name" value="CheY-like"/>
    <property type="match status" value="1"/>
</dbReference>
<dbReference type="PROSITE" id="PS50110">
    <property type="entry name" value="RESPONSE_REGULATORY"/>
    <property type="match status" value="1"/>
</dbReference>
<comment type="caution">
    <text evidence="3">The sequence shown here is derived from an EMBL/GenBank/DDBJ whole genome shotgun (WGS) entry which is preliminary data.</text>
</comment>
<organism evidence="3 4">
    <name type="scientific">Methyloligella solikamskensis</name>
    <dbReference type="NCBI Taxonomy" id="1177756"/>
    <lineage>
        <taxon>Bacteria</taxon>
        <taxon>Pseudomonadati</taxon>
        <taxon>Pseudomonadota</taxon>
        <taxon>Alphaproteobacteria</taxon>
        <taxon>Hyphomicrobiales</taxon>
        <taxon>Hyphomicrobiaceae</taxon>
        <taxon>Methyloligella</taxon>
    </lineage>
</organism>
<dbReference type="InterPro" id="IPR001789">
    <property type="entry name" value="Sig_transdc_resp-reg_receiver"/>
</dbReference>
<protein>
    <submittedName>
        <fullName evidence="3">Response regulator</fullName>
    </submittedName>
</protein>
<evidence type="ECO:0000259" key="2">
    <source>
        <dbReference type="PROSITE" id="PS50110"/>
    </source>
</evidence>
<keyword evidence="1" id="KW-0597">Phosphoprotein</keyword>
<evidence type="ECO:0000313" key="4">
    <source>
        <dbReference type="Proteomes" id="UP001597102"/>
    </source>
</evidence>
<dbReference type="InterPro" id="IPR011006">
    <property type="entry name" value="CheY-like_superfamily"/>
</dbReference>
<gene>
    <name evidence="3" type="ORF">ACFQ2F_04630</name>
</gene>
<feature type="domain" description="Response regulatory" evidence="2">
    <location>
        <begin position="19"/>
        <end position="129"/>
    </location>
</feature>
<dbReference type="Proteomes" id="UP001597102">
    <property type="component" value="Unassembled WGS sequence"/>
</dbReference>
<proteinExistence type="predicted"/>
<name>A0ABW3J7G4_9HYPH</name>
<keyword evidence="4" id="KW-1185">Reference proteome</keyword>
<accession>A0ABW3J7G4</accession>
<dbReference type="EMBL" id="JBHTJO010000001">
    <property type="protein sequence ID" value="MFD0986377.1"/>
    <property type="molecule type" value="Genomic_DNA"/>
</dbReference>
<evidence type="ECO:0000313" key="3">
    <source>
        <dbReference type="EMBL" id="MFD0986377.1"/>
    </source>
</evidence>
<sequence length="132" mass="14095">MDQVAIDQAGDEGRLSGKHILVVEDEALAALHLEDMLQELGCQVVGPAARVKHAIELLDQEMPDLAILDLNVAGELVYPVADTLAAKGVPFLFATGLGVASLDQTYRDRPVLQKPFAFSDLRDAMAASLITA</sequence>